<evidence type="ECO:0000313" key="2">
    <source>
        <dbReference type="EMBL" id="RAK54173.1"/>
    </source>
</evidence>
<gene>
    <name evidence="2" type="ORF">DJ017_06390</name>
</gene>
<dbReference type="CDD" id="cd01038">
    <property type="entry name" value="Endonuclease_DUF559"/>
    <property type="match status" value="1"/>
</dbReference>
<keyword evidence="3" id="KW-1185">Reference proteome</keyword>
<dbReference type="OrthoDB" id="9798754at2"/>
<reference evidence="3" key="1">
    <citation type="submission" date="2018-05" db="EMBL/GenBank/DDBJ databases">
        <authorList>
            <person name="Li X."/>
        </authorList>
    </citation>
    <scope>NUCLEOTIDE SEQUENCE [LARGE SCALE GENOMIC DNA]</scope>
    <source>
        <strain evidence="3">LX32</strain>
    </source>
</reference>
<dbReference type="EMBL" id="QFYQ01000001">
    <property type="protein sequence ID" value="RAK54173.1"/>
    <property type="molecule type" value="Genomic_DNA"/>
</dbReference>
<feature type="domain" description="DUF559" evidence="1">
    <location>
        <begin position="5"/>
        <end position="105"/>
    </location>
</feature>
<dbReference type="AlphaFoldDB" id="A0A328AH04"/>
<dbReference type="InterPro" id="IPR007569">
    <property type="entry name" value="DUF559"/>
</dbReference>
<accession>A0A328AH04</accession>
<dbReference type="RefSeq" id="WP_111527924.1">
    <property type="nucleotide sequence ID" value="NZ_JBHRSG010000002.1"/>
</dbReference>
<dbReference type="SUPFAM" id="SSF52980">
    <property type="entry name" value="Restriction endonuclease-like"/>
    <property type="match status" value="1"/>
</dbReference>
<dbReference type="InterPro" id="IPR047216">
    <property type="entry name" value="Endonuclease_DUF559_bact"/>
</dbReference>
<sequence length="110" mass="12872">MPSPRRARALRQAAPATERRLWSLLRNRRLDGLKFRRQAPIGVYVVDFLCLRHRLVIEADGPFHDPERDTVRDAWLAAQGFRVLRFTNREVDVAERVLDQILQAVEARRS</sequence>
<dbReference type="PANTHER" id="PTHR38590:SF1">
    <property type="entry name" value="BLL0828 PROTEIN"/>
    <property type="match status" value="1"/>
</dbReference>
<dbReference type="Proteomes" id="UP000249254">
    <property type="component" value="Unassembled WGS sequence"/>
</dbReference>
<dbReference type="InterPro" id="IPR011335">
    <property type="entry name" value="Restrct_endonuc-II-like"/>
</dbReference>
<dbReference type="PANTHER" id="PTHR38590">
    <property type="entry name" value="BLL0828 PROTEIN"/>
    <property type="match status" value="1"/>
</dbReference>
<protein>
    <recommendedName>
        <fullName evidence="1">DUF559 domain-containing protein</fullName>
    </recommendedName>
</protein>
<name>A0A328AH04_9CAUL</name>
<proteinExistence type="predicted"/>
<organism evidence="2 3">
    <name type="scientific">Phenylobacterium soli</name>
    <dbReference type="NCBI Taxonomy" id="2170551"/>
    <lineage>
        <taxon>Bacteria</taxon>
        <taxon>Pseudomonadati</taxon>
        <taxon>Pseudomonadota</taxon>
        <taxon>Alphaproteobacteria</taxon>
        <taxon>Caulobacterales</taxon>
        <taxon>Caulobacteraceae</taxon>
        <taxon>Phenylobacterium</taxon>
    </lineage>
</organism>
<comment type="caution">
    <text evidence="2">The sequence shown here is derived from an EMBL/GenBank/DDBJ whole genome shotgun (WGS) entry which is preliminary data.</text>
</comment>
<dbReference type="Gene3D" id="3.40.960.10">
    <property type="entry name" value="VSR Endonuclease"/>
    <property type="match status" value="1"/>
</dbReference>
<evidence type="ECO:0000313" key="3">
    <source>
        <dbReference type="Proteomes" id="UP000249254"/>
    </source>
</evidence>
<evidence type="ECO:0000259" key="1">
    <source>
        <dbReference type="Pfam" id="PF04480"/>
    </source>
</evidence>
<dbReference type="Pfam" id="PF04480">
    <property type="entry name" value="DUF559"/>
    <property type="match status" value="1"/>
</dbReference>